<evidence type="ECO:0000313" key="3">
    <source>
        <dbReference type="Proteomes" id="UP000324800"/>
    </source>
</evidence>
<feature type="transmembrane region" description="Helical" evidence="1">
    <location>
        <begin position="28"/>
        <end position="57"/>
    </location>
</feature>
<dbReference type="Proteomes" id="UP000324800">
    <property type="component" value="Unassembled WGS sequence"/>
</dbReference>
<keyword evidence="1" id="KW-1133">Transmembrane helix</keyword>
<dbReference type="AlphaFoldDB" id="A0A5J4TH96"/>
<reference evidence="2 3" key="1">
    <citation type="submission" date="2019-03" db="EMBL/GenBank/DDBJ databases">
        <title>Single cell metagenomics reveals metabolic interactions within the superorganism composed of flagellate Streblomastix strix and complex community of Bacteroidetes bacteria on its surface.</title>
        <authorList>
            <person name="Treitli S.C."/>
            <person name="Kolisko M."/>
            <person name="Husnik F."/>
            <person name="Keeling P."/>
            <person name="Hampl V."/>
        </authorList>
    </citation>
    <scope>NUCLEOTIDE SEQUENCE [LARGE SCALE GENOMIC DNA]</scope>
    <source>
        <strain evidence="2">ST1C</strain>
    </source>
</reference>
<keyword evidence="1" id="KW-0472">Membrane</keyword>
<protein>
    <submittedName>
        <fullName evidence="2">Uncharacterized protein</fullName>
    </submittedName>
</protein>
<evidence type="ECO:0000256" key="1">
    <source>
        <dbReference type="SAM" id="Phobius"/>
    </source>
</evidence>
<feature type="non-terminal residue" evidence="2">
    <location>
        <position position="123"/>
    </location>
</feature>
<sequence length="123" mass="14347">MYQHLSFFRKIVIALSYLLDTQLKIDWMVLQAILIATISVTATRFLMLLVIAHTFLSSKEFLRNFFRWDTSDQHYNPIWPYLLVLQTLFLYSASSLASLLVASTVYARLVLAHINELFMLLIT</sequence>
<feature type="transmembrane region" description="Helical" evidence="1">
    <location>
        <begin position="78"/>
        <end position="99"/>
    </location>
</feature>
<evidence type="ECO:0000313" key="2">
    <source>
        <dbReference type="EMBL" id="KAA6356805.1"/>
    </source>
</evidence>
<organism evidence="2 3">
    <name type="scientific">Streblomastix strix</name>
    <dbReference type="NCBI Taxonomy" id="222440"/>
    <lineage>
        <taxon>Eukaryota</taxon>
        <taxon>Metamonada</taxon>
        <taxon>Preaxostyla</taxon>
        <taxon>Oxymonadida</taxon>
        <taxon>Streblomastigidae</taxon>
        <taxon>Streblomastix</taxon>
    </lineage>
</organism>
<comment type="caution">
    <text evidence="2">The sequence shown here is derived from an EMBL/GenBank/DDBJ whole genome shotgun (WGS) entry which is preliminary data.</text>
</comment>
<gene>
    <name evidence="2" type="ORF">EZS28_047668</name>
</gene>
<keyword evidence="1" id="KW-0812">Transmembrane</keyword>
<dbReference type="EMBL" id="SNRW01032386">
    <property type="protein sequence ID" value="KAA6356805.1"/>
    <property type="molecule type" value="Genomic_DNA"/>
</dbReference>
<name>A0A5J4TH96_9EUKA</name>
<proteinExistence type="predicted"/>
<accession>A0A5J4TH96</accession>